<dbReference type="CDD" id="cd11041">
    <property type="entry name" value="CYP503A1-like"/>
    <property type="match status" value="1"/>
</dbReference>
<evidence type="ECO:0000256" key="5">
    <source>
        <dbReference type="ARBA" id="ARBA00023002"/>
    </source>
</evidence>
<reference evidence="10 11" key="1">
    <citation type="submission" date="2015-03" db="EMBL/GenBank/DDBJ databases">
        <title>RNA-seq based gene annotation and comparative genomics of four Zymoseptoria species reveal species-specific pathogenicity related genes and transposable element activity.</title>
        <authorList>
            <person name="Grandaubert J."/>
            <person name="Bhattacharyya A."/>
            <person name="Stukenbrock E.H."/>
        </authorList>
    </citation>
    <scope>NUCLEOTIDE SEQUENCE [LARGE SCALE GENOMIC DNA]</scope>
    <source>
        <strain evidence="10 11">Zb18110</strain>
    </source>
</reference>
<evidence type="ECO:0000256" key="9">
    <source>
        <dbReference type="RuleBase" id="RU000461"/>
    </source>
</evidence>
<comment type="similarity">
    <text evidence="2 9">Belongs to the cytochrome P450 family.</text>
</comment>
<evidence type="ECO:0000256" key="2">
    <source>
        <dbReference type="ARBA" id="ARBA00010617"/>
    </source>
</evidence>
<dbReference type="PANTHER" id="PTHR46206:SF2">
    <property type="entry name" value="CYTOCHROME P450 MONOOXYGENASE AUSG-RELATED"/>
    <property type="match status" value="1"/>
</dbReference>
<dbReference type="InterPro" id="IPR036396">
    <property type="entry name" value="Cyt_P450_sf"/>
</dbReference>
<dbReference type="Proteomes" id="UP000033647">
    <property type="component" value="Unassembled WGS sequence"/>
</dbReference>
<proteinExistence type="inferred from homology"/>
<dbReference type="InterPro" id="IPR002403">
    <property type="entry name" value="Cyt_P450_E_grp-IV"/>
</dbReference>
<keyword evidence="7 9" id="KW-0503">Monooxygenase</keyword>
<keyword evidence="4 8" id="KW-0479">Metal-binding</keyword>
<dbReference type="SUPFAM" id="SSF48264">
    <property type="entry name" value="Cytochrome P450"/>
    <property type="match status" value="1"/>
</dbReference>
<comment type="caution">
    <text evidence="10">The sequence shown here is derived from an EMBL/GenBank/DDBJ whole genome shotgun (WGS) entry which is preliminary data.</text>
</comment>
<evidence type="ECO:0000256" key="7">
    <source>
        <dbReference type="ARBA" id="ARBA00023033"/>
    </source>
</evidence>
<keyword evidence="6 8" id="KW-0408">Iron</keyword>
<feature type="binding site" description="axial binding residue" evidence="8">
    <location>
        <position position="456"/>
    </location>
    <ligand>
        <name>heme</name>
        <dbReference type="ChEBI" id="CHEBI:30413"/>
    </ligand>
    <ligandPart>
        <name>Fe</name>
        <dbReference type="ChEBI" id="CHEBI:18248"/>
    </ligandPart>
</feature>
<name>A0A0F4GS44_9PEZI</name>
<sequence>MASMGVFKAMVETPLLFQIIAGALLLGIVYYKLVDVQRPYPGIPVIELDDQRTKSSRPDASIFATREAELTAKGLETTNGPFQVFTSAGYKIILPNRFAHELRNNPDMSFTRVGDVDFHAQLPGMEPFRELFKSSNGILRDVVQAKLTQSLGLVTEDLVEEADCAIRPWLGEAKDWSDVEVRTFIYNVVGRVSSRIFGGKELARDEDWLGISTRYTISVNQAVNRLRGFPAILRPIAHRFLPESRKAKAELRAAQRLAEPQVEKRLKIREAAIAAGAPPQSLPDVFSWTMEMAKGRQMFLVETQLALSMAAIHTTTEMVMRCLVASCEHPEIQQPLREEMIKVLKSDGWSMSAFYKMRLLDSFMKECQRYFPLSSMAMGRVAEKAVVLSDGTVLPKNSYSIFIDNGTQNKDIYSHPETFDPWRYLKMRERSGEENQHQFVSTSVDHLGFGHGVHACPGRFFASNEMKIIVCFLLIEYEWRFGPGQGRLPDFKFEGSMIANPATKMQARKRESEIDVLRPMA</sequence>
<gene>
    <name evidence="10" type="ORF">TI39_contig349g00005</name>
</gene>
<dbReference type="GO" id="GO:0020037">
    <property type="term" value="F:heme binding"/>
    <property type="evidence" value="ECO:0007669"/>
    <property type="project" value="InterPro"/>
</dbReference>
<dbReference type="GO" id="GO:0005506">
    <property type="term" value="F:iron ion binding"/>
    <property type="evidence" value="ECO:0007669"/>
    <property type="project" value="InterPro"/>
</dbReference>
<protein>
    <submittedName>
        <fullName evidence="10">Cytochrome p450 like protein</fullName>
    </submittedName>
</protein>
<accession>A0A0F4GS44</accession>
<dbReference type="Pfam" id="PF00067">
    <property type="entry name" value="p450"/>
    <property type="match status" value="1"/>
</dbReference>
<dbReference type="OrthoDB" id="1844152at2759"/>
<evidence type="ECO:0000256" key="1">
    <source>
        <dbReference type="ARBA" id="ARBA00001971"/>
    </source>
</evidence>
<dbReference type="InterPro" id="IPR001128">
    <property type="entry name" value="Cyt_P450"/>
</dbReference>
<evidence type="ECO:0000313" key="10">
    <source>
        <dbReference type="EMBL" id="KJX99867.1"/>
    </source>
</evidence>
<keyword evidence="11" id="KW-1185">Reference proteome</keyword>
<dbReference type="PRINTS" id="PR00385">
    <property type="entry name" value="P450"/>
</dbReference>
<dbReference type="GO" id="GO:0004497">
    <property type="term" value="F:monooxygenase activity"/>
    <property type="evidence" value="ECO:0007669"/>
    <property type="project" value="UniProtKB-KW"/>
</dbReference>
<dbReference type="STRING" id="1047168.A0A0F4GS44"/>
<dbReference type="PRINTS" id="PR00465">
    <property type="entry name" value="EP450IV"/>
</dbReference>
<dbReference type="PANTHER" id="PTHR46206">
    <property type="entry name" value="CYTOCHROME P450"/>
    <property type="match status" value="1"/>
</dbReference>
<dbReference type="EMBL" id="LAFY01000341">
    <property type="protein sequence ID" value="KJX99867.1"/>
    <property type="molecule type" value="Genomic_DNA"/>
</dbReference>
<dbReference type="InterPro" id="IPR017972">
    <property type="entry name" value="Cyt_P450_CS"/>
</dbReference>
<dbReference type="PROSITE" id="PS00086">
    <property type="entry name" value="CYTOCHROME_P450"/>
    <property type="match status" value="1"/>
</dbReference>
<evidence type="ECO:0000313" key="11">
    <source>
        <dbReference type="Proteomes" id="UP000033647"/>
    </source>
</evidence>
<keyword evidence="5 9" id="KW-0560">Oxidoreductase</keyword>
<evidence type="ECO:0000256" key="4">
    <source>
        <dbReference type="ARBA" id="ARBA00022723"/>
    </source>
</evidence>
<dbReference type="Gene3D" id="1.10.630.10">
    <property type="entry name" value="Cytochrome P450"/>
    <property type="match status" value="1"/>
</dbReference>
<dbReference type="AlphaFoldDB" id="A0A0F4GS44"/>
<comment type="cofactor">
    <cofactor evidence="1 8">
        <name>heme</name>
        <dbReference type="ChEBI" id="CHEBI:30413"/>
    </cofactor>
</comment>
<organism evidence="10 11">
    <name type="scientific">Zymoseptoria brevis</name>
    <dbReference type="NCBI Taxonomy" id="1047168"/>
    <lineage>
        <taxon>Eukaryota</taxon>
        <taxon>Fungi</taxon>
        <taxon>Dikarya</taxon>
        <taxon>Ascomycota</taxon>
        <taxon>Pezizomycotina</taxon>
        <taxon>Dothideomycetes</taxon>
        <taxon>Dothideomycetidae</taxon>
        <taxon>Mycosphaerellales</taxon>
        <taxon>Mycosphaerellaceae</taxon>
        <taxon>Zymoseptoria</taxon>
    </lineage>
</organism>
<evidence type="ECO:0000256" key="8">
    <source>
        <dbReference type="PIRSR" id="PIRSR602403-1"/>
    </source>
</evidence>
<evidence type="ECO:0000256" key="6">
    <source>
        <dbReference type="ARBA" id="ARBA00023004"/>
    </source>
</evidence>
<evidence type="ECO:0000256" key="3">
    <source>
        <dbReference type="ARBA" id="ARBA00022617"/>
    </source>
</evidence>
<keyword evidence="3 8" id="KW-0349">Heme</keyword>
<dbReference type="GO" id="GO:0016705">
    <property type="term" value="F:oxidoreductase activity, acting on paired donors, with incorporation or reduction of molecular oxygen"/>
    <property type="evidence" value="ECO:0007669"/>
    <property type="project" value="InterPro"/>
</dbReference>